<dbReference type="PANTHER" id="PTHR33221:SF5">
    <property type="entry name" value="HTH-TYPE TRANSCRIPTIONAL REGULATOR ISCR"/>
    <property type="match status" value="1"/>
</dbReference>
<dbReference type="PROSITE" id="PS01332">
    <property type="entry name" value="HTH_RRF2_1"/>
    <property type="match status" value="1"/>
</dbReference>
<dbReference type="RefSeq" id="WP_051608064.1">
    <property type="nucleotide sequence ID" value="NZ_JFZV01000001.1"/>
</dbReference>
<dbReference type="Gene3D" id="1.10.10.10">
    <property type="entry name" value="Winged helix-like DNA-binding domain superfamily/Winged helix DNA-binding domain"/>
    <property type="match status" value="1"/>
</dbReference>
<keyword evidence="3" id="KW-1185">Reference proteome</keyword>
<dbReference type="SUPFAM" id="SSF46785">
    <property type="entry name" value="Winged helix' DNA-binding domain"/>
    <property type="match status" value="1"/>
</dbReference>
<name>A0A066TLC2_9NEIS</name>
<dbReference type="eggNOG" id="COG1959">
    <property type="taxonomic scope" value="Bacteria"/>
</dbReference>
<dbReference type="Proteomes" id="UP000027170">
    <property type="component" value="Unassembled WGS sequence"/>
</dbReference>
<comment type="caution">
    <text evidence="2">The sequence shown here is derived from an EMBL/GenBank/DDBJ whole genome shotgun (WGS) entry which is preliminary data.</text>
</comment>
<dbReference type="InterPro" id="IPR030489">
    <property type="entry name" value="TR_Rrf2-type_CS"/>
</dbReference>
<dbReference type="FunFam" id="1.10.10.10:FF:000026">
    <property type="entry name" value="HTH-type transcriptional regulator IscR"/>
    <property type="match status" value="1"/>
</dbReference>
<evidence type="ECO:0000313" key="3">
    <source>
        <dbReference type="Proteomes" id="UP000027170"/>
    </source>
</evidence>
<keyword evidence="1" id="KW-0238">DNA-binding</keyword>
<reference evidence="2 3" key="1">
    <citation type="submission" date="2014-03" db="EMBL/GenBank/DDBJ databases">
        <title>The genomes of two eusocial bee gut symbionts.</title>
        <authorList>
            <person name="Kwong W.K."/>
            <person name="Engel P."/>
            <person name="Koch H."/>
            <person name="Moran N.A."/>
        </authorList>
    </citation>
    <scope>NUCLEOTIDE SEQUENCE [LARGE SCALE GENOMIC DNA]</scope>
    <source>
        <strain evidence="3">wkB29</strain>
    </source>
</reference>
<dbReference type="InterPro" id="IPR036388">
    <property type="entry name" value="WH-like_DNA-bd_sf"/>
</dbReference>
<proteinExistence type="predicted"/>
<dbReference type="PANTHER" id="PTHR33221">
    <property type="entry name" value="WINGED HELIX-TURN-HELIX TRANSCRIPTIONAL REGULATOR, RRF2 FAMILY"/>
    <property type="match status" value="1"/>
</dbReference>
<dbReference type="PROSITE" id="PS51197">
    <property type="entry name" value="HTH_RRF2_2"/>
    <property type="match status" value="1"/>
</dbReference>
<evidence type="ECO:0000313" key="2">
    <source>
        <dbReference type="EMBL" id="KDN15645.1"/>
    </source>
</evidence>
<gene>
    <name evidence="2" type="ORF">SALWKB29_0064</name>
</gene>
<dbReference type="OrthoDB" id="9808360at2"/>
<dbReference type="GO" id="GO:0005829">
    <property type="term" value="C:cytosol"/>
    <property type="evidence" value="ECO:0007669"/>
    <property type="project" value="TreeGrafter"/>
</dbReference>
<organism evidence="2 3">
    <name type="scientific">Snodgrassella communis</name>
    <dbReference type="NCBI Taxonomy" id="2946699"/>
    <lineage>
        <taxon>Bacteria</taxon>
        <taxon>Pseudomonadati</taxon>
        <taxon>Pseudomonadota</taxon>
        <taxon>Betaproteobacteria</taxon>
        <taxon>Neisseriales</taxon>
        <taxon>Neisseriaceae</taxon>
        <taxon>Snodgrassella</taxon>
    </lineage>
</organism>
<dbReference type="InterPro" id="IPR036390">
    <property type="entry name" value="WH_DNA-bd_sf"/>
</dbReference>
<evidence type="ECO:0000256" key="1">
    <source>
        <dbReference type="ARBA" id="ARBA00023125"/>
    </source>
</evidence>
<dbReference type="InterPro" id="IPR000944">
    <property type="entry name" value="Tscrpt_reg_Rrf2"/>
</dbReference>
<dbReference type="AlphaFoldDB" id="A0A066TLC2"/>
<dbReference type="GO" id="GO:0003677">
    <property type="term" value="F:DNA binding"/>
    <property type="evidence" value="ECO:0007669"/>
    <property type="project" value="UniProtKB-KW"/>
</dbReference>
<protein>
    <submittedName>
        <fullName evidence="2">Iron-sulfur cluster regulator IscR</fullName>
    </submittedName>
</protein>
<dbReference type="GO" id="GO:0003700">
    <property type="term" value="F:DNA-binding transcription factor activity"/>
    <property type="evidence" value="ECO:0007669"/>
    <property type="project" value="TreeGrafter"/>
</dbReference>
<dbReference type="Pfam" id="PF02082">
    <property type="entry name" value="Rrf2"/>
    <property type="match status" value="1"/>
</dbReference>
<accession>A0A066TLC2</accession>
<sequence>MRLTTKGRFAVIAMLDLAMHAQSGAVNLTAISERQRISLSYLEQLFGKLRRAGLVESIRGPGGGYVLSHDAAQINIADIIAAAEDTLDATLCGGNADCQDGTPCLTHDLWANLNKTIDSYLRGITLQCILNQETYRKNSNEQKSSLEQPITLINLH</sequence>
<dbReference type="EMBL" id="JFZV01000001">
    <property type="protein sequence ID" value="KDN15645.1"/>
    <property type="molecule type" value="Genomic_DNA"/>
</dbReference>
<dbReference type="NCBIfam" id="TIGR00738">
    <property type="entry name" value="rrf2_super"/>
    <property type="match status" value="1"/>
</dbReference>